<accession>A0A371G7P5</accession>
<evidence type="ECO:0000313" key="3">
    <source>
        <dbReference type="Proteomes" id="UP000257109"/>
    </source>
</evidence>
<dbReference type="Gene3D" id="3.10.10.10">
    <property type="entry name" value="HIV Type 1 Reverse Transcriptase, subunit A, domain 1"/>
    <property type="match status" value="1"/>
</dbReference>
<dbReference type="SUPFAM" id="SSF56672">
    <property type="entry name" value="DNA/RNA polymerases"/>
    <property type="match status" value="1"/>
</dbReference>
<evidence type="ECO:0000313" key="2">
    <source>
        <dbReference type="EMBL" id="RDX86545.1"/>
    </source>
</evidence>
<dbReference type="AlphaFoldDB" id="A0A371G7P5"/>
<feature type="domain" description="Reverse transcriptase" evidence="1">
    <location>
        <begin position="41"/>
        <end position="94"/>
    </location>
</feature>
<dbReference type="InterPro" id="IPR043502">
    <property type="entry name" value="DNA/RNA_pol_sf"/>
</dbReference>
<protein>
    <submittedName>
        <fullName evidence="2">Retrovirus-related Pol polyprotein from transposon 17.6</fullName>
    </submittedName>
</protein>
<comment type="caution">
    <text evidence="2">The sequence shown here is derived from an EMBL/GenBank/DDBJ whole genome shotgun (WGS) entry which is preliminary data.</text>
</comment>
<dbReference type="Pfam" id="PF00078">
    <property type="entry name" value="RVT_1"/>
    <property type="match status" value="1"/>
</dbReference>
<feature type="non-terminal residue" evidence="2">
    <location>
        <position position="1"/>
    </location>
</feature>
<keyword evidence="3" id="KW-1185">Reference proteome</keyword>
<dbReference type="Proteomes" id="UP000257109">
    <property type="component" value="Unassembled WGS sequence"/>
</dbReference>
<dbReference type="PANTHER" id="PTHR24559">
    <property type="entry name" value="TRANSPOSON TY3-I GAG-POL POLYPROTEIN"/>
    <property type="match status" value="1"/>
</dbReference>
<proteinExistence type="predicted"/>
<dbReference type="InterPro" id="IPR043128">
    <property type="entry name" value="Rev_trsase/Diguanyl_cyclase"/>
</dbReference>
<dbReference type="Gene3D" id="3.30.70.270">
    <property type="match status" value="2"/>
</dbReference>
<sequence length="119" mass="13707">MVKKANGKWRMCTDYIDLNKAYPKDPYSLPNIDQLVDGASSTNVEVYVGDIVVKSRAIANHYRALERVFQVLRKNRLKLNPEKCSFRVRVGKFLEFMLTERGIEANPEKCQAVINMRSP</sequence>
<organism evidence="2 3">
    <name type="scientific">Mucuna pruriens</name>
    <name type="common">Velvet bean</name>
    <name type="synonym">Dolichos pruriens</name>
    <dbReference type="NCBI Taxonomy" id="157652"/>
    <lineage>
        <taxon>Eukaryota</taxon>
        <taxon>Viridiplantae</taxon>
        <taxon>Streptophyta</taxon>
        <taxon>Embryophyta</taxon>
        <taxon>Tracheophyta</taxon>
        <taxon>Spermatophyta</taxon>
        <taxon>Magnoliopsida</taxon>
        <taxon>eudicotyledons</taxon>
        <taxon>Gunneridae</taxon>
        <taxon>Pentapetalae</taxon>
        <taxon>rosids</taxon>
        <taxon>fabids</taxon>
        <taxon>Fabales</taxon>
        <taxon>Fabaceae</taxon>
        <taxon>Papilionoideae</taxon>
        <taxon>50 kb inversion clade</taxon>
        <taxon>NPAAA clade</taxon>
        <taxon>indigoferoid/millettioid clade</taxon>
        <taxon>Phaseoleae</taxon>
        <taxon>Mucuna</taxon>
    </lineage>
</organism>
<reference evidence="2" key="1">
    <citation type="submission" date="2018-05" db="EMBL/GenBank/DDBJ databases">
        <title>Draft genome of Mucuna pruriens seed.</title>
        <authorList>
            <person name="Nnadi N.E."/>
            <person name="Vos R."/>
            <person name="Hasami M.H."/>
            <person name="Devisetty U.K."/>
            <person name="Aguiy J.C."/>
        </authorList>
    </citation>
    <scope>NUCLEOTIDE SEQUENCE [LARGE SCALE GENOMIC DNA]</scope>
    <source>
        <strain evidence="2">JCA_2017</strain>
    </source>
</reference>
<evidence type="ECO:0000259" key="1">
    <source>
        <dbReference type="Pfam" id="PF00078"/>
    </source>
</evidence>
<dbReference type="InterPro" id="IPR000477">
    <property type="entry name" value="RT_dom"/>
</dbReference>
<name>A0A371G7P5_MUCPR</name>
<dbReference type="OrthoDB" id="101614at2759"/>
<gene>
    <name evidence="2" type="primary">pol</name>
    <name evidence="2" type="ORF">CR513_32108</name>
</gene>
<dbReference type="PANTHER" id="PTHR24559:SF431">
    <property type="entry name" value="RNA-DIRECTED DNA POLYMERASE HOMOLOG"/>
    <property type="match status" value="1"/>
</dbReference>
<dbReference type="EMBL" id="QJKJ01006489">
    <property type="protein sequence ID" value="RDX86545.1"/>
    <property type="molecule type" value="Genomic_DNA"/>
</dbReference>
<dbReference type="InterPro" id="IPR053134">
    <property type="entry name" value="RNA-dir_DNA_polymerase"/>
</dbReference>